<dbReference type="PANTHER" id="PTHR30087:SF1">
    <property type="entry name" value="HYPOTHETICAL CYTOSOLIC PROTEIN"/>
    <property type="match status" value="1"/>
</dbReference>
<dbReference type="KEGG" id="str:Sterm_3499"/>
<dbReference type="STRING" id="526218.Sterm_3499"/>
<organism evidence="1 2">
    <name type="scientific">Sebaldella termitidis (strain ATCC 33386 / NCTC 11300)</name>
    <dbReference type="NCBI Taxonomy" id="526218"/>
    <lineage>
        <taxon>Bacteria</taxon>
        <taxon>Fusobacteriati</taxon>
        <taxon>Fusobacteriota</taxon>
        <taxon>Fusobacteriia</taxon>
        <taxon>Fusobacteriales</taxon>
        <taxon>Leptotrichiaceae</taxon>
        <taxon>Sebaldella</taxon>
    </lineage>
</organism>
<dbReference type="Pfam" id="PF04463">
    <property type="entry name" value="2-thiour_desulf"/>
    <property type="match status" value="1"/>
</dbReference>
<dbReference type="PANTHER" id="PTHR30087">
    <property type="entry name" value="INNER MEMBRANE PROTEIN"/>
    <property type="match status" value="1"/>
</dbReference>
<reference evidence="1 2" key="2">
    <citation type="journal article" date="2010" name="Stand. Genomic Sci.">
        <title>Complete genome sequence of Sebaldella termitidis type strain (NCTC 11300).</title>
        <authorList>
            <person name="Harmon-Smith M."/>
            <person name="Celia L."/>
            <person name="Chertkov O."/>
            <person name="Lapidus A."/>
            <person name="Copeland A."/>
            <person name="Glavina Del Rio T."/>
            <person name="Nolan M."/>
            <person name="Lucas S."/>
            <person name="Tice H."/>
            <person name="Cheng J.F."/>
            <person name="Han C."/>
            <person name="Detter J.C."/>
            <person name="Bruce D."/>
            <person name="Goodwin L."/>
            <person name="Pitluck S."/>
            <person name="Pati A."/>
            <person name="Liolios K."/>
            <person name="Ivanova N."/>
            <person name="Mavromatis K."/>
            <person name="Mikhailova N."/>
            <person name="Chen A."/>
            <person name="Palaniappan K."/>
            <person name="Land M."/>
            <person name="Hauser L."/>
            <person name="Chang Y.J."/>
            <person name="Jeffries C.D."/>
            <person name="Brettin T."/>
            <person name="Goker M."/>
            <person name="Beck B."/>
            <person name="Bristow J."/>
            <person name="Eisen J.A."/>
            <person name="Markowitz V."/>
            <person name="Hugenholtz P."/>
            <person name="Kyrpides N.C."/>
            <person name="Klenk H.P."/>
            <person name="Chen F."/>
        </authorList>
    </citation>
    <scope>NUCLEOTIDE SEQUENCE [LARGE SCALE GENOMIC DNA]</scope>
    <source>
        <strain evidence="2">ATCC 33386 / NCTC 11300</strain>
    </source>
</reference>
<reference evidence="2" key="1">
    <citation type="submission" date="2009-09" db="EMBL/GenBank/DDBJ databases">
        <title>The complete chromosome of Sebaldella termitidis ATCC 33386.</title>
        <authorList>
            <consortium name="US DOE Joint Genome Institute (JGI-PGF)"/>
            <person name="Lucas S."/>
            <person name="Copeland A."/>
            <person name="Lapidus A."/>
            <person name="Glavina del Rio T."/>
            <person name="Dalin E."/>
            <person name="Tice H."/>
            <person name="Bruce D."/>
            <person name="Goodwin L."/>
            <person name="Pitluck S."/>
            <person name="Kyrpides N."/>
            <person name="Mavromatis K."/>
            <person name="Ivanova N."/>
            <person name="Mikhailova N."/>
            <person name="Sims D."/>
            <person name="Meincke L."/>
            <person name="Brettin T."/>
            <person name="Detter J.C."/>
            <person name="Han C."/>
            <person name="Larimer F."/>
            <person name="Land M."/>
            <person name="Hauser L."/>
            <person name="Markowitz V."/>
            <person name="Cheng J.F."/>
            <person name="Hugenholtz P."/>
            <person name="Woyke T."/>
            <person name="Wu D."/>
            <person name="Eisen J.A."/>
        </authorList>
    </citation>
    <scope>NUCLEOTIDE SEQUENCE [LARGE SCALE GENOMIC DNA]</scope>
    <source>
        <strain evidence="2">ATCC 33386 / NCTC 11300</strain>
    </source>
</reference>
<keyword evidence="2" id="KW-1185">Reference proteome</keyword>
<name>D1AQS6_SEBTE</name>
<gene>
    <name evidence="1" type="ordered locus">Sterm_3499</name>
</gene>
<dbReference type="Proteomes" id="UP000000845">
    <property type="component" value="Chromosome"/>
</dbReference>
<dbReference type="InterPro" id="IPR007553">
    <property type="entry name" value="2-thiour_desulf"/>
</dbReference>
<dbReference type="RefSeq" id="WP_012862918.1">
    <property type="nucleotide sequence ID" value="NC_013517.1"/>
</dbReference>
<dbReference type="HOGENOM" id="CLU_865739_0_0_0"/>
<evidence type="ECO:0000313" key="1">
    <source>
        <dbReference type="EMBL" id="ACZ10336.1"/>
    </source>
</evidence>
<sequence>MKRLERKINIGISACQLGAKVRYNFKGWDMLGYLKREKELFIWHPICPEVLSELGVPRKPIRLVGGNGDDFWDNKAIVKNSNGQQVNHEIIRGMTESLEFLKRVKADVFIYMEGSPSCGVYRTTLKNSRLGKPPGIFGSLLLKENIFLIPSSDLQSPIKWWDWRRRMYAYIWLKEQNFEKADEIYEIWHTLKFLVQEINRQNADEIGRKLSMLKTYDFQKRNEIKKEIMDLLRKPSSTEKIKNMLWKNYKYLSKKYGLKSEKIMEPSELRNITHLAEEVLEIEKLSNLESLSFGSSPISIMLKKD</sequence>
<accession>D1AQS6</accession>
<protein>
    <submittedName>
        <fullName evidence="1">Uncharacterized protein</fullName>
    </submittedName>
</protein>
<evidence type="ECO:0000313" key="2">
    <source>
        <dbReference type="Proteomes" id="UP000000845"/>
    </source>
</evidence>
<dbReference type="eggNOG" id="COG1683">
    <property type="taxonomic scope" value="Bacteria"/>
</dbReference>
<proteinExistence type="predicted"/>
<dbReference type="AlphaFoldDB" id="D1AQS6"/>
<dbReference type="EMBL" id="CP001739">
    <property type="protein sequence ID" value="ACZ10336.1"/>
    <property type="molecule type" value="Genomic_DNA"/>
</dbReference>